<sequence>MAAATISLRGAADIDDPKPGRAAALLLKLDGGVVQDLKKASREKDGLRFNTGATPKLRIGNRSIDLTLSTDDFRTELYASTAAQSRDFTFLGLISHRAELKATDRTANDDTSGSDAALAALKNNLASYEQVKQANQTNITNTVLPAPKSRFEAAKNQKSGRKNNLLGSQAATPSLSAIGTPRSSQGPTSVPASEDDVKMQAMRTPVIHLLAMGATTSESILTKTHIPKVDLDQILQKSGKKVDGKWELADRAFRDLDVWAFDYPSQKERQSAIDGAIRAYDRLRLGKDEKLWQMLLPKEERGKGTILSKLQLGGSHVNRGLTPSYQPSPMPHLDAAGDSRVASAANTPRLGATTPRPSSSKGDVMKRLLSKDPKRAQVAEQTKEKKRKDREAAASDREGGRPVKKQATQSTGSNTKSAEFVHSSDEDSGEDAVTRNQSKPTKEIPKVKPETRPAAAEASSPDSSDPVVKSKVARKPVAHGNSSSATSKKIDSPALKANKPVPAGRATPQTNGNLSAPNTQHKSQRSPQKQDSRPNVPSPLGAARPRVASDVSDRAAVGVQRVKSGGSDTPKGLGISRETNNHQTKTAVNGSEDSDMAKKRQPVAKQQKASTNGTTPKPSLTNGAAHKPDTSVKRKADEPLLQGQNGTSGIKHHKTNSSSSQSQKSRSDSSTANNETPRTSPNGLLDGDGSDSTVSVVDTITYSQGVSLAESFQKHWYPAYEKLYNELESKEGRGETIDKEERDRLWGMHRRLEQRKREIQAASRREHGDE</sequence>
<feature type="compositionally biased region" description="Basic and acidic residues" evidence="1">
    <location>
        <begin position="363"/>
        <end position="401"/>
    </location>
</feature>
<feature type="compositionally biased region" description="Low complexity" evidence="1">
    <location>
        <begin position="657"/>
        <end position="670"/>
    </location>
</feature>
<feature type="compositionally biased region" description="Polar residues" evidence="1">
    <location>
        <begin position="607"/>
        <end position="622"/>
    </location>
</feature>
<feature type="compositionally biased region" description="Polar residues" evidence="1">
    <location>
        <begin position="577"/>
        <end position="591"/>
    </location>
</feature>
<name>A0AAJ0G6E5_9PEZI</name>
<feature type="region of interest" description="Disordered" evidence="1">
    <location>
        <begin position="318"/>
        <end position="693"/>
    </location>
</feature>
<evidence type="ECO:0008006" key="4">
    <source>
        <dbReference type="Google" id="ProtNLM"/>
    </source>
</evidence>
<proteinExistence type="predicted"/>
<evidence type="ECO:0000256" key="1">
    <source>
        <dbReference type="SAM" id="MobiDB-lite"/>
    </source>
</evidence>
<protein>
    <recommendedName>
        <fullName evidence="4">E3 ubiquitin-protein ligase</fullName>
    </recommendedName>
</protein>
<dbReference type="AlphaFoldDB" id="A0AAJ0G6E5"/>
<feature type="compositionally biased region" description="Polar residues" evidence="1">
    <location>
        <begin position="165"/>
        <end position="191"/>
    </location>
</feature>
<reference evidence="2" key="1">
    <citation type="submission" date="2023-04" db="EMBL/GenBank/DDBJ databases">
        <title>Black Yeasts Isolated from many extreme environments.</title>
        <authorList>
            <person name="Coleine C."/>
            <person name="Stajich J.E."/>
            <person name="Selbmann L."/>
        </authorList>
    </citation>
    <scope>NUCLEOTIDE SEQUENCE</scope>
    <source>
        <strain evidence="2">CCFEE 5312</strain>
    </source>
</reference>
<evidence type="ECO:0000313" key="3">
    <source>
        <dbReference type="Proteomes" id="UP001271007"/>
    </source>
</evidence>
<feature type="compositionally biased region" description="Polar residues" evidence="1">
    <location>
        <begin position="406"/>
        <end position="417"/>
    </location>
</feature>
<dbReference type="Proteomes" id="UP001271007">
    <property type="component" value="Unassembled WGS sequence"/>
</dbReference>
<accession>A0AAJ0G6E5</accession>
<comment type="caution">
    <text evidence="2">The sequence shown here is derived from an EMBL/GenBank/DDBJ whole genome shotgun (WGS) entry which is preliminary data.</text>
</comment>
<organism evidence="2 3">
    <name type="scientific">Extremus antarcticus</name>
    <dbReference type="NCBI Taxonomy" id="702011"/>
    <lineage>
        <taxon>Eukaryota</taxon>
        <taxon>Fungi</taxon>
        <taxon>Dikarya</taxon>
        <taxon>Ascomycota</taxon>
        <taxon>Pezizomycotina</taxon>
        <taxon>Dothideomycetes</taxon>
        <taxon>Dothideomycetidae</taxon>
        <taxon>Mycosphaerellales</taxon>
        <taxon>Extremaceae</taxon>
        <taxon>Extremus</taxon>
    </lineage>
</organism>
<feature type="compositionally biased region" description="Polar residues" evidence="1">
    <location>
        <begin position="671"/>
        <end position="682"/>
    </location>
</feature>
<feature type="compositionally biased region" description="Low complexity" evidence="1">
    <location>
        <begin position="453"/>
        <end position="470"/>
    </location>
</feature>
<dbReference type="EMBL" id="JAWDJX010000038">
    <property type="protein sequence ID" value="KAK3049639.1"/>
    <property type="molecule type" value="Genomic_DNA"/>
</dbReference>
<feature type="compositionally biased region" description="Polar residues" evidence="1">
    <location>
        <begin position="507"/>
        <end position="535"/>
    </location>
</feature>
<gene>
    <name evidence="2" type="ORF">LTR09_009060</name>
</gene>
<evidence type="ECO:0000313" key="2">
    <source>
        <dbReference type="EMBL" id="KAK3049639.1"/>
    </source>
</evidence>
<feature type="compositionally biased region" description="Basic and acidic residues" evidence="1">
    <location>
        <begin position="626"/>
        <end position="638"/>
    </location>
</feature>
<feature type="compositionally biased region" description="Basic and acidic residues" evidence="1">
    <location>
        <begin position="440"/>
        <end position="451"/>
    </location>
</feature>
<feature type="region of interest" description="Disordered" evidence="1">
    <location>
        <begin position="153"/>
        <end position="195"/>
    </location>
</feature>
<keyword evidence="3" id="KW-1185">Reference proteome</keyword>